<sequence>MELVTRIGVANEQARTVVSNIVAGAGLAIPTTVQPNWYF</sequence>
<keyword evidence="1" id="KW-1277">Toxin-antitoxin system</keyword>
<evidence type="ECO:0000259" key="6">
    <source>
        <dbReference type="Pfam" id="PF14487"/>
    </source>
</evidence>
<name>A0A226WY11_CABSO</name>
<dbReference type="AlphaFoldDB" id="A0A226WY11"/>
<comment type="caution">
    <text evidence="7">The sequence shown here is derived from an EMBL/GenBank/DDBJ whole genome shotgun (WGS) entry which is preliminary data.</text>
</comment>
<feature type="domain" description="DarT" evidence="6">
    <location>
        <begin position="2"/>
        <end position="39"/>
    </location>
</feature>
<evidence type="ECO:0000313" key="7">
    <source>
        <dbReference type="EMBL" id="OXC75759.1"/>
    </source>
</evidence>
<keyword evidence="2" id="KW-0328">Glycosyltransferase</keyword>
<dbReference type="EMBL" id="MTHB01000163">
    <property type="protein sequence ID" value="OXC75759.1"/>
    <property type="molecule type" value="Genomic_DNA"/>
</dbReference>
<protein>
    <recommendedName>
        <fullName evidence="6">DarT domain-containing protein</fullName>
    </recommendedName>
</protein>
<gene>
    <name evidence="7" type="ORF">BSU04_25285</name>
</gene>
<keyword evidence="3" id="KW-0808">Transferase</keyword>
<dbReference type="GO" id="GO:0016757">
    <property type="term" value="F:glycosyltransferase activity"/>
    <property type="evidence" value="ECO:0007669"/>
    <property type="project" value="UniProtKB-KW"/>
</dbReference>
<evidence type="ECO:0000256" key="2">
    <source>
        <dbReference type="ARBA" id="ARBA00022676"/>
    </source>
</evidence>
<evidence type="ECO:0000256" key="5">
    <source>
        <dbReference type="ARBA" id="ARBA00023125"/>
    </source>
</evidence>
<evidence type="ECO:0000256" key="3">
    <source>
        <dbReference type="ARBA" id="ARBA00022679"/>
    </source>
</evidence>
<evidence type="ECO:0000256" key="1">
    <source>
        <dbReference type="ARBA" id="ARBA00022649"/>
    </source>
</evidence>
<organism evidence="7 8">
    <name type="scientific">Caballeronia sordidicola</name>
    <name type="common">Burkholderia sordidicola</name>
    <dbReference type="NCBI Taxonomy" id="196367"/>
    <lineage>
        <taxon>Bacteria</taxon>
        <taxon>Pseudomonadati</taxon>
        <taxon>Pseudomonadota</taxon>
        <taxon>Betaproteobacteria</taxon>
        <taxon>Burkholderiales</taxon>
        <taxon>Burkholderiaceae</taxon>
        <taxon>Caballeronia</taxon>
    </lineage>
</organism>
<evidence type="ECO:0000313" key="8">
    <source>
        <dbReference type="Proteomes" id="UP000214720"/>
    </source>
</evidence>
<dbReference type="Pfam" id="PF14487">
    <property type="entry name" value="DarT"/>
    <property type="match status" value="1"/>
</dbReference>
<dbReference type="GO" id="GO:0003677">
    <property type="term" value="F:DNA binding"/>
    <property type="evidence" value="ECO:0007669"/>
    <property type="project" value="UniProtKB-KW"/>
</dbReference>
<keyword evidence="4" id="KW-0548">Nucleotidyltransferase</keyword>
<reference evidence="8" key="1">
    <citation type="submission" date="2017-01" db="EMBL/GenBank/DDBJ databases">
        <title>Genome Analysis of Deinococcus marmoris KOPRI26562.</title>
        <authorList>
            <person name="Kim J.H."/>
            <person name="Oh H.-M."/>
        </authorList>
    </citation>
    <scope>NUCLEOTIDE SEQUENCE [LARGE SCALE GENOMIC DNA]</scope>
    <source>
        <strain evidence="8">PAMC 26633</strain>
    </source>
</reference>
<accession>A0A226WY11</accession>
<proteinExistence type="predicted"/>
<dbReference type="InterPro" id="IPR029494">
    <property type="entry name" value="DarT"/>
</dbReference>
<dbReference type="Proteomes" id="UP000214720">
    <property type="component" value="Unassembled WGS sequence"/>
</dbReference>
<dbReference type="GO" id="GO:0016779">
    <property type="term" value="F:nucleotidyltransferase activity"/>
    <property type="evidence" value="ECO:0007669"/>
    <property type="project" value="UniProtKB-KW"/>
</dbReference>
<keyword evidence="5" id="KW-0238">DNA-binding</keyword>
<evidence type="ECO:0000256" key="4">
    <source>
        <dbReference type="ARBA" id="ARBA00022695"/>
    </source>
</evidence>